<dbReference type="SUPFAM" id="SSF57889">
    <property type="entry name" value="Cysteine-rich domain"/>
    <property type="match status" value="2"/>
</dbReference>
<dbReference type="Proteomes" id="UP000034805">
    <property type="component" value="Unassembled WGS sequence"/>
</dbReference>
<name>A0A0P7WB72_SCLFO</name>
<proteinExistence type="predicted"/>
<evidence type="ECO:0000259" key="4">
    <source>
        <dbReference type="PROSITE" id="PS50081"/>
    </source>
</evidence>
<dbReference type="GO" id="GO:0007200">
    <property type="term" value="P:phospholipase C-activating G protein-coupled receptor signaling pathway"/>
    <property type="evidence" value="ECO:0007669"/>
    <property type="project" value="TreeGrafter"/>
</dbReference>
<comment type="caution">
    <text evidence="5">The sequence shown here is derived from an EMBL/GenBank/DDBJ whole genome shotgun (WGS) entry which is preliminary data.</text>
</comment>
<evidence type="ECO:0000256" key="1">
    <source>
        <dbReference type="ARBA" id="ARBA00022723"/>
    </source>
</evidence>
<feature type="domain" description="Phorbol-ester/DAG-type" evidence="4">
    <location>
        <begin position="152"/>
        <end position="189"/>
    </location>
</feature>
<dbReference type="PROSITE" id="PS50081">
    <property type="entry name" value="ZF_DAG_PE_2"/>
    <property type="match status" value="2"/>
</dbReference>
<feature type="non-terminal residue" evidence="5">
    <location>
        <position position="1"/>
    </location>
</feature>
<reference evidence="5 6" key="1">
    <citation type="submission" date="2015-08" db="EMBL/GenBank/DDBJ databases">
        <title>The genome of the Asian arowana (Scleropages formosus).</title>
        <authorList>
            <person name="Tan M.H."/>
            <person name="Gan H.M."/>
            <person name="Croft L.J."/>
            <person name="Austin C.M."/>
        </authorList>
    </citation>
    <scope>NUCLEOTIDE SEQUENCE [LARGE SCALE GENOMIC DNA]</scope>
    <source>
        <strain evidence="5">Aro1</strain>
    </source>
</reference>
<dbReference type="GO" id="GO:0005829">
    <property type="term" value="C:cytosol"/>
    <property type="evidence" value="ECO:0007669"/>
    <property type="project" value="TreeGrafter"/>
</dbReference>
<dbReference type="InterPro" id="IPR002219">
    <property type="entry name" value="PKC_DAG/PE"/>
</dbReference>
<dbReference type="AlphaFoldDB" id="A0A0P7WB72"/>
<feature type="region of interest" description="Disordered" evidence="3">
    <location>
        <begin position="1"/>
        <end position="54"/>
    </location>
</feature>
<dbReference type="PANTHER" id="PTHR22968">
    <property type="entry name" value="PROTEIN KINASE C, MU"/>
    <property type="match status" value="1"/>
</dbReference>
<dbReference type="GO" id="GO:0008270">
    <property type="term" value="F:zinc ion binding"/>
    <property type="evidence" value="ECO:0007669"/>
    <property type="project" value="UniProtKB-KW"/>
</dbReference>
<dbReference type="GO" id="GO:0016020">
    <property type="term" value="C:membrane"/>
    <property type="evidence" value="ECO:0007669"/>
    <property type="project" value="UniProtKB-SubCell"/>
</dbReference>
<dbReference type="PRINTS" id="PR00008">
    <property type="entry name" value="DAGPEDOMAIN"/>
</dbReference>
<feature type="compositionally biased region" description="Low complexity" evidence="3">
    <location>
        <begin position="16"/>
        <end position="32"/>
    </location>
</feature>
<dbReference type="InterPro" id="IPR046349">
    <property type="entry name" value="C1-like_sf"/>
</dbReference>
<feature type="compositionally biased region" description="Gly residues" evidence="3">
    <location>
        <begin position="1"/>
        <end position="15"/>
    </location>
</feature>
<gene>
    <name evidence="5" type="ORF">Z043_123869</name>
</gene>
<dbReference type="Gene3D" id="3.30.60.20">
    <property type="match status" value="2"/>
</dbReference>
<dbReference type="PANTHER" id="PTHR22968:SF24">
    <property type="entry name" value="SERINE_THREONINE-PROTEIN KINASE"/>
    <property type="match status" value="1"/>
</dbReference>
<evidence type="ECO:0000256" key="2">
    <source>
        <dbReference type="ARBA" id="ARBA00022833"/>
    </source>
</evidence>
<protein>
    <recommendedName>
        <fullName evidence="4">Phorbol-ester/DAG-type domain-containing protein</fullName>
    </recommendedName>
</protein>
<organism evidence="5 6">
    <name type="scientific">Scleropages formosus</name>
    <name type="common">Asian bonytongue</name>
    <name type="synonym">Osteoglossum formosum</name>
    <dbReference type="NCBI Taxonomy" id="113540"/>
    <lineage>
        <taxon>Eukaryota</taxon>
        <taxon>Metazoa</taxon>
        <taxon>Chordata</taxon>
        <taxon>Craniata</taxon>
        <taxon>Vertebrata</taxon>
        <taxon>Euteleostomi</taxon>
        <taxon>Actinopterygii</taxon>
        <taxon>Neopterygii</taxon>
        <taxon>Teleostei</taxon>
        <taxon>Osteoglossocephala</taxon>
        <taxon>Osteoglossomorpha</taxon>
        <taxon>Osteoglossiformes</taxon>
        <taxon>Osteoglossidae</taxon>
        <taxon>Scleropages</taxon>
    </lineage>
</organism>
<keyword evidence="2" id="KW-0862">Zinc</keyword>
<feature type="domain" description="Phorbol-ester/DAG-type" evidence="4">
    <location>
        <begin position="79"/>
        <end position="112"/>
    </location>
</feature>
<accession>A0A0P7WB72</accession>
<dbReference type="Pfam" id="PF00130">
    <property type="entry name" value="C1_1"/>
    <property type="match status" value="2"/>
</dbReference>
<dbReference type="InterPro" id="IPR020454">
    <property type="entry name" value="DAG/PE-bd"/>
</dbReference>
<evidence type="ECO:0000313" key="5">
    <source>
        <dbReference type="EMBL" id="KPP58317.1"/>
    </source>
</evidence>
<evidence type="ECO:0000256" key="3">
    <source>
        <dbReference type="SAM" id="MobiDB-lite"/>
    </source>
</evidence>
<sequence>TQGIGLEGEGTGQDPGQGTSPSQGTPSGSRTPYCRRAGPGQARSATVPPNEATANTKLLRKFTRKHQGALRRKVHQVNGHKFMSTYLRQPTFCCHCKEFIWGVFGKQGYQCQGLLWSWAYLGGIGYEAGYILRGMPVHHSIAATTGFSINVPHKFNVHNFKVPTFCDHCGSLLWGIFRQGLHCKKLDSP</sequence>
<dbReference type="GO" id="GO:0035556">
    <property type="term" value="P:intracellular signal transduction"/>
    <property type="evidence" value="ECO:0007669"/>
    <property type="project" value="TreeGrafter"/>
</dbReference>
<keyword evidence="1" id="KW-0479">Metal-binding</keyword>
<dbReference type="EMBL" id="JARO02014206">
    <property type="protein sequence ID" value="KPP58317.1"/>
    <property type="molecule type" value="Genomic_DNA"/>
</dbReference>
<dbReference type="GO" id="GO:0004674">
    <property type="term" value="F:protein serine/threonine kinase activity"/>
    <property type="evidence" value="ECO:0007669"/>
    <property type="project" value="UniProtKB-KW"/>
</dbReference>
<evidence type="ECO:0000313" key="6">
    <source>
        <dbReference type="Proteomes" id="UP000034805"/>
    </source>
</evidence>